<evidence type="ECO:0000313" key="4">
    <source>
        <dbReference type="EMBL" id="CAM76306.1"/>
    </source>
</evidence>
<keyword evidence="3" id="KW-0472">Membrane</keyword>
<feature type="compositionally biased region" description="Low complexity" evidence="2">
    <location>
        <begin position="713"/>
        <end position="725"/>
    </location>
</feature>
<dbReference type="AlphaFoldDB" id="A4U099"/>
<keyword evidence="3" id="KW-1133">Transmembrane helix</keyword>
<dbReference type="EMBL" id="CU459003">
    <property type="protein sequence ID" value="CAM76306.1"/>
    <property type="molecule type" value="Genomic_DNA"/>
</dbReference>
<feature type="region of interest" description="Disordered" evidence="2">
    <location>
        <begin position="711"/>
        <end position="745"/>
    </location>
</feature>
<evidence type="ECO:0000256" key="1">
    <source>
        <dbReference type="SAM" id="Coils"/>
    </source>
</evidence>
<accession>A4U099</accession>
<protein>
    <recommendedName>
        <fullName evidence="5">TIGR02302 family protein</fullName>
    </recommendedName>
</protein>
<feature type="coiled-coil region" evidence="1">
    <location>
        <begin position="474"/>
        <end position="501"/>
    </location>
</feature>
<proteinExistence type="predicted"/>
<dbReference type="RefSeq" id="WP_106002853.1">
    <property type="nucleotide sequence ID" value="NZ_CP027527.1"/>
</dbReference>
<feature type="transmembrane region" description="Helical" evidence="3">
    <location>
        <begin position="58"/>
        <end position="78"/>
    </location>
</feature>
<feature type="region of interest" description="Disordered" evidence="2">
    <location>
        <begin position="612"/>
        <end position="637"/>
    </location>
</feature>
<gene>
    <name evidence="4" type="ORF">MGR_1394</name>
</gene>
<organism evidence="4">
    <name type="scientific">Magnetospirillum gryphiswaldense</name>
    <dbReference type="NCBI Taxonomy" id="55518"/>
    <lineage>
        <taxon>Bacteria</taxon>
        <taxon>Pseudomonadati</taxon>
        <taxon>Pseudomonadota</taxon>
        <taxon>Alphaproteobacteria</taxon>
        <taxon>Rhodospirillales</taxon>
        <taxon>Rhodospirillaceae</taxon>
        <taxon>Magnetospirillum</taxon>
    </lineage>
</organism>
<evidence type="ECO:0000256" key="3">
    <source>
        <dbReference type="SAM" id="Phobius"/>
    </source>
</evidence>
<keyword evidence="1" id="KW-0175">Coiled coil</keyword>
<sequence length="780" mass="84276">MSGPNPNDSLPPDRGMVTRLRLARLILGLEVLWPSLVWLASLAALFAALALFDLLPLLPGWLHAVILAVFIGVGLLLLRVMLRSKWPDQVAAARRLEQDSGLGHRPFQALGDRPALGDAALWDSHRQRMLDQVRRARLGWPRSDMAVRDPWGVRAGALLLLAVALSGGTHDAFPRLARALDPALVLPGLGPDEVQVWVTPPVYTGAPPQLLRPDQGDKAVLVPAGSAVLAVASGGWGEVSLDVDGVVVPIPPLEDGSRRLETRIQAGTRLAIRHWGRELVAWPLAVVADLSPSIDFTGVPEPAERGRLHMAVNAQDDYGLTRLWVEIRRLGAPVDETPLQVDLPLSAGRSKQVASSSWHDLTAHPWAGMPVLAQPMAEDALGQRGAGEPMALTLPERSFLNPHARALIDQRRLVTENRANAPGAMGIIDWLAVEPARFNNDMAAFLAMRLARHALSAPVFDLAEIQDLLWNAALRIEDGDLAAAEQRLEEARRALERGLDDNADAATLAGLLDQFQTALHRYLNALSERLGTLPTDLEAGAGAAIGADELQDMVQAMRDMAAIGARDGMRQMLRNMAGILDGLQTRVPQAPSAAATQAVRTLRDLAQRQQRLLEQSHRHSQPGAETPPPGAGASRQQDELAQILEGARRQLREGLGQEPLALDDAGQAMDQAAQSLRDDDWAGAAEAQARALDTLSQGLRQSLDAMAAGALSMPGGLPRDPLGRPMGQGPGNGDDGATRVPDQAEMRKARAIVDELRRRAGEFTRPQAERDYLQRLLRQF</sequence>
<keyword evidence="3" id="KW-0812">Transmembrane</keyword>
<name>A4U099_9PROT</name>
<evidence type="ECO:0000256" key="2">
    <source>
        <dbReference type="SAM" id="MobiDB-lite"/>
    </source>
</evidence>
<feature type="transmembrane region" description="Helical" evidence="3">
    <location>
        <begin position="31"/>
        <end position="52"/>
    </location>
</feature>
<feature type="transmembrane region" description="Helical" evidence="3">
    <location>
        <begin position="151"/>
        <end position="168"/>
    </location>
</feature>
<evidence type="ECO:0008006" key="5">
    <source>
        <dbReference type="Google" id="ProtNLM"/>
    </source>
</evidence>
<reference evidence="4" key="1">
    <citation type="journal article" date="2007" name="J. Bacteriol.">
        <title>Comparative genome analysis of four magnetotactic bacteria reveals a complex set of group-specific genes implicated in magnetosome biomineralization and function.</title>
        <authorList>
            <person name="Richter M."/>
            <person name="Kube M."/>
            <person name="Bazylinski D.A."/>
            <person name="Lombardot T."/>
            <person name="Gloeckner F.O."/>
            <person name="Reinhardt R."/>
            <person name="Schueler D."/>
        </authorList>
    </citation>
    <scope>NUCLEOTIDE SEQUENCE</scope>
    <source>
        <strain evidence="4">MSR-1</strain>
    </source>
</reference>
<dbReference type="InterPro" id="IPR012683">
    <property type="entry name" value="CHP02302_TM"/>
</dbReference>
<dbReference type="Pfam" id="PF13779">
    <property type="entry name" value="DUF4175"/>
    <property type="match status" value="2"/>
</dbReference>